<evidence type="ECO:0000313" key="2">
    <source>
        <dbReference type="Proteomes" id="UP000198348"/>
    </source>
</evidence>
<dbReference type="InterPro" id="IPR010035">
    <property type="entry name" value="Thi_S"/>
</dbReference>
<sequence>MISVLVNAEERRIKEGTTLERLLTDLGKAHSGIAVAMDGEVVSRADWPSKELGQGARVEILTAVQGG</sequence>
<proteinExistence type="predicted"/>
<dbReference type="InterPro" id="IPR012675">
    <property type="entry name" value="Beta-grasp_dom_sf"/>
</dbReference>
<reference evidence="1 2" key="1">
    <citation type="submission" date="2017-06" db="EMBL/GenBank/DDBJ databases">
        <authorList>
            <person name="Kim H.J."/>
            <person name="Triplett B.A."/>
        </authorList>
    </citation>
    <scope>NUCLEOTIDE SEQUENCE [LARGE SCALE GENOMIC DNA]</scope>
    <source>
        <strain evidence="1 2">DSM 45207</strain>
    </source>
</reference>
<dbReference type="Proteomes" id="UP000198348">
    <property type="component" value="Unassembled WGS sequence"/>
</dbReference>
<dbReference type="Pfam" id="PF02597">
    <property type="entry name" value="ThiS"/>
    <property type="match status" value="1"/>
</dbReference>
<accession>A0A238XBG8</accession>
<dbReference type="RefSeq" id="WP_425432299.1">
    <property type="nucleotide sequence ID" value="NZ_FZNW01000010.1"/>
</dbReference>
<gene>
    <name evidence="1" type="ORF">SAMN06265360_11038</name>
</gene>
<protein>
    <submittedName>
        <fullName evidence="1">Sulfur carrier protein</fullName>
    </submittedName>
</protein>
<dbReference type="Gene3D" id="3.10.20.30">
    <property type="match status" value="1"/>
</dbReference>
<evidence type="ECO:0000313" key="1">
    <source>
        <dbReference type="EMBL" id="SNR56040.1"/>
    </source>
</evidence>
<keyword evidence="2" id="KW-1185">Reference proteome</keyword>
<dbReference type="AlphaFoldDB" id="A0A238XBG8"/>
<name>A0A238XBG8_9PSEU</name>
<dbReference type="EMBL" id="FZNW01000010">
    <property type="protein sequence ID" value="SNR56040.1"/>
    <property type="molecule type" value="Genomic_DNA"/>
</dbReference>
<dbReference type="InterPro" id="IPR003749">
    <property type="entry name" value="ThiS/MoaD-like"/>
</dbReference>
<dbReference type="NCBIfam" id="TIGR01683">
    <property type="entry name" value="thiS"/>
    <property type="match status" value="1"/>
</dbReference>
<dbReference type="PANTHER" id="PTHR34472">
    <property type="entry name" value="SULFUR CARRIER PROTEIN THIS"/>
    <property type="match status" value="1"/>
</dbReference>
<dbReference type="SUPFAM" id="SSF54285">
    <property type="entry name" value="MoaD/ThiS"/>
    <property type="match status" value="1"/>
</dbReference>
<dbReference type="PANTHER" id="PTHR34472:SF1">
    <property type="entry name" value="SULFUR CARRIER PROTEIN THIS"/>
    <property type="match status" value="1"/>
</dbReference>
<organism evidence="1 2">
    <name type="scientific">Haloechinothrix alba</name>
    <dbReference type="NCBI Taxonomy" id="664784"/>
    <lineage>
        <taxon>Bacteria</taxon>
        <taxon>Bacillati</taxon>
        <taxon>Actinomycetota</taxon>
        <taxon>Actinomycetes</taxon>
        <taxon>Pseudonocardiales</taxon>
        <taxon>Pseudonocardiaceae</taxon>
        <taxon>Haloechinothrix</taxon>
    </lineage>
</organism>
<dbReference type="CDD" id="cd00565">
    <property type="entry name" value="Ubl_ThiS"/>
    <property type="match status" value="1"/>
</dbReference>
<dbReference type="InterPro" id="IPR016155">
    <property type="entry name" value="Mopterin_synth/thiamin_S_b"/>
</dbReference>